<sequence length="148" mass="15789">MSGIVVVYASMTGNTEDMALQIVKGIKEEGFEPVVERVDDVKASDLAGYDGIVLGAYTWGDGELPDEFLDYFDDLDDVDLTGKKAAVFGSCDSAYSEYGVAVDLLTGKLKDRGAEIVQDGLKVELTPGKADKETCVAFGKSFAQALRG</sequence>
<evidence type="ECO:0000313" key="1">
    <source>
        <dbReference type="EMBL" id="MFM9326870.1"/>
    </source>
</evidence>
<reference evidence="1" key="1">
    <citation type="submission" date="2024-12" db="EMBL/GenBank/DDBJ databases">
        <authorList>
            <person name="Wu N."/>
        </authorList>
    </citation>
    <scope>NUCLEOTIDE SEQUENCE</scope>
    <source>
        <strain evidence="1">P15</strain>
    </source>
</reference>
<evidence type="ECO:0000313" key="2">
    <source>
        <dbReference type="Proteomes" id="UP001631969"/>
    </source>
</evidence>
<keyword evidence="2" id="KW-1185">Reference proteome</keyword>
<dbReference type="Proteomes" id="UP001631969">
    <property type="component" value="Unassembled WGS sequence"/>
</dbReference>
<protein>
    <submittedName>
        <fullName evidence="1">Flavodoxin</fullName>
    </submittedName>
</protein>
<comment type="caution">
    <text evidence="1">The sequence shown here is derived from an EMBL/GenBank/DDBJ whole genome shotgun (WGS) entry which is preliminary data.</text>
</comment>
<organism evidence="1 2">
    <name type="scientific">Paenibacillus mesotrionivorans</name>
    <dbReference type="NCBI Taxonomy" id="3160968"/>
    <lineage>
        <taxon>Bacteria</taxon>
        <taxon>Bacillati</taxon>
        <taxon>Bacillota</taxon>
        <taxon>Bacilli</taxon>
        <taxon>Bacillales</taxon>
        <taxon>Paenibacillaceae</taxon>
        <taxon>Paenibacillus</taxon>
    </lineage>
</organism>
<dbReference type="EMBL" id="JBJURJ010000001">
    <property type="protein sequence ID" value="MFM9326870.1"/>
    <property type="molecule type" value="Genomic_DNA"/>
</dbReference>
<name>A0ACC7NRV3_9BACL</name>
<proteinExistence type="predicted"/>
<gene>
    <name evidence="1" type="ORF">ACI1P1_01025</name>
</gene>
<accession>A0ACC7NRV3</accession>